<dbReference type="RefSeq" id="WP_154476755.1">
    <property type="nucleotide sequence ID" value="NZ_VULY01000018.1"/>
</dbReference>
<dbReference type="EMBL" id="VULY01000018">
    <property type="protein sequence ID" value="MSR93655.1"/>
    <property type="molecule type" value="Genomic_DNA"/>
</dbReference>
<keyword evidence="1 2" id="KW-0238">DNA-binding</keyword>
<dbReference type="InterPro" id="IPR050624">
    <property type="entry name" value="HTH-type_Tx_Regulator"/>
</dbReference>
<dbReference type="InterPro" id="IPR009057">
    <property type="entry name" value="Homeodomain-like_sf"/>
</dbReference>
<dbReference type="PANTHER" id="PTHR43479:SF11">
    <property type="entry name" value="ACREF_ENVCD OPERON REPRESSOR-RELATED"/>
    <property type="match status" value="1"/>
</dbReference>
<sequence>MSRNKYPEKSRELIIEVSKSLFIEKGFDKTSIQDIINHLGGMTKGVVYHHFKSKMDILSAIIGIDDDKLLHEEWIGSNGLEKLQYAIVQSLSDYKKFSTLYAMKISLKSPSILFEQYNVSYNFLIPKINEVVKLGITDGSIKTNFQEEVAEIIVIYFNLIIGLRINELTQQELIRKFEFIRNILEGLNVPVISDEIFSTMLDLAKYISTTKK</sequence>
<accession>A0A6N7UZB3</accession>
<dbReference type="PROSITE" id="PS50977">
    <property type="entry name" value="HTH_TETR_2"/>
    <property type="match status" value="1"/>
</dbReference>
<dbReference type="SUPFAM" id="SSF46689">
    <property type="entry name" value="Homeodomain-like"/>
    <property type="match status" value="1"/>
</dbReference>
<dbReference type="Proteomes" id="UP000434409">
    <property type="component" value="Unassembled WGS sequence"/>
</dbReference>
<organism evidence="4 5">
    <name type="scientific">Suipraeoptans intestinalis</name>
    <dbReference type="NCBI Taxonomy" id="2606628"/>
    <lineage>
        <taxon>Bacteria</taxon>
        <taxon>Bacillati</taxon>
        <taxon>Bacillota</taxon>
        <taxon>Clostridia</taxon>
        <taxon>Lachnospirales</taxon>
        <taxon>Lachnospiraceae</taxon>
        <taxon>Suipraeoptans</taxon>
    </lineage>
</organism>
<feature type="domain" description="HTH tetR-type" evidence="3">
    <location>
        <begin position="8"/>
        <end position="69"/>
    </location>
</feature>
<evidence type="ECO:0000256" key="1">
    <source>
        <dbReference type="ARBA" id="ARBA00023125"/>
    </source>
</evidence>
<evidence type="ECO:0000313" key="4">
    <source>
        <dbReference type="EMBL" id="MSR93655.1"/>
    </source>
</evidence>
<protein>
    <submittedName>
        <fullName evidence="4">TetR/AcrR family transcriptional regulator</fullName>
    </submittedName>
</protein>
<comment type="caution">
    <text evidence="4">The sequence shown here is derived from an EMBL/GenBank/DDBJ whole genome shotgun (WGS) entry which is preliminary data.</text>
</comment>
<dbReference type="Pfam" id="PF00440">
    <property type="entry name" value="TetR_N"/>
    <property type="match status" value="1"/>
</dbReference>
<proteinExistence type="predicted"/>
<dbReference type="Gene3D" id="1.10.357.10">
    <property type="entry name" value="Tetracycline Repressor, domain 2"/>
    <property type="match status" value="1"/>
</dbReference>
<name>A0A6N7UZB3_9FIRM</name>
<feature type="DNA-binding region" description="H-T-H motif" evidence="2">
    <location>
        <begin position="32"/>
        <end position="51"/>
    </location>
</feature>
<dbReference type="PANTHER" id="PTHR43479">
    <property type="entry name" value="ACREF/ENVCD OPERON REPRESSOR-RELATED"/>
    <property type="match status" value="1"/>
</dbReference>
<dbReference type="GO" id="GO:0003677">
    <property type="term" value="F:DNA binding"/>
    <property type="evidence" value="ECO:0007669"/>
    <property type="project" value="UniProtKB-UniRule"/>
</dbReference>
<evidence type="ECO:0000313" key="5">
    <source>
        <dbReference type="Proteomes" id="UP000434409"/>
    </source>
</evidence>
<keyword evidence="5" id="KW-1185">Reference proteome</keyword>
<evidence type="ECO:0000259" key="3">
    <source>
        <dbReference type="PROSITE" id="PS50977"/>
    </source>
</evidence>
<dbReference type="AlphaFoldDB" id="A0A6N7UZB3"/>
<dbReference type="InterPro" id="IPR001647">
    <property type="entry name" value="HTH_TetR"/>
</dbReference>
<evidence type="ECO:0000256" key="2">
    <source>
        <dbReference type="PROSITE-ProRule" id="PRU00335"/>
    </source>
</evidence>
<gene>
    <name evidence="4" type="ORF">FYJ34_05100</name>
</gene>
<reference evidence="4 5" key="1">
    <citation type="submission" date="2019-08" db="EMBL/GenBank/DDBJ databases">
        <title>In-depth cultivation of the pig gut microbiome towards novel bacterial diversity and tailored functional studies.</title>
        <authorList>
            <person name="Wylensek D."/>
            <person name="Hitch T.C.A."/>
            <person name="Clavel T."/>
        </authorList>
    </citation>
    <scope>NUCLEOTIDE SEQUENCE [LARGE SCALE GENOMIC DNA]</scope>
    <source>
        <strain evidence="4 5">68-1-5</strain>
    </source>
</reference>